<sequence>MWFYPTFVDDNVYNYIASEIYVRTLWKKIESLYATKCGNNKFFLLNFIVSLKFKEGTSLSDHLNDFQEILDQMSKMGIKFEDEILGLLLLNSLPESWETFKVSITNSTPNGVVSLPMVKGGILNEEMRRKAQGFSSQSKVLVTENREKSQKKEREKSISKSKSKYKNEKDDDDDDDEDDDEDDDDDDDDDRITITIGDDLVILQDFESVNLVSDESIGATLHVTPKKELFTSYTSSDFGVLKIGNDGVTKVIGVGDVCL</sequence>
<evidence type="ECO:0000256" key="1">
    <source>
        <dbReference type="SAM" id="MobiDB-lite"/>
    </source>
</evidence>
<gene>
    <name evidence="3" type="ORF">CR513_26737</name>
</gene>
<reference evidence="3" key="1">
    <citation type="submission" date="2018-05" db="EMBL/GenBank/DDBJ databases">
        <title>Draft genome of Mucuna pruriens seed.</title>
        <authorList>
            <person name="Nnadi N.E."/>
            <person name="Vos R."/>
            <person name="Hasami M.H."/>
            <person name="Devisetty U.K."/>
            <person name="Aguiy J.C."/>
        </authorList>
    </citation>
    <scope>NUCLEOTIDE SEQUENCE [LARGE SCALE GENOMIC DNA]</scope>
    <source>
        <strain evidence="3">JCA_2017</strain>
    </source>
</reference>
<feature type="region of interest" description="Disordered" evidence="1">
    <location>
        <begin position="130"/>
        <end position="191"/>
    </location>
</feature>
<feature type="compositionally biased region" description="Acidic residues" evidence="1">
    <location>
        <begin position="170"/>
        <end position="190"/>
    </location>
</feature>
<feature type="non-terminal residue" evidence="3">
    <location>
        <position position="1"/>
    </location>
</feature>
<evidence type="ECO:0000259" key="2">
    <source>
        <dbReference type="Pfam" id="PF22936"/>
    </source>
</evidence>
<evidence type="ECO:0000313" key="4">
    <source>
        <dbReference type="Proteomes" id="UP000257109"/>
    </source>
</evidence>
<accession>A0A371GLW5</accession>
<dbReference type="Pfam" id="PF14223">
    <property type="entry name" value="Retrotran_gag_2"/>
    <property type="match status" value="1"/>
</dbReference>
<keyword evidence="4" id="KW-1185">Reference proteome</keyword>
<evidence type="ECO:0000313" key="3">
    <source>
        <dbReference type="EMBL" id="RDX91303.1"/>
    </source>
</evidence>
<dbReference type="InterPro" id="IPR054722">
    <property type="entry name" value="PolX-like_BBD"/>
</dbReference>
<name>A0A371GLW5_MUCPR</name>
<dbReference type="Pfam" id="PF22936">
    <property type="entry name" value="Pol_BBD"/>
    <property type="match status" value="1"/>
</dbReference>
<dbReference type="EMBL" id="QJKJ01005162">
    <property type="protein sequence ID" value="RDX91303.1"/>
    <property type="molecule type" value="Genomic_DNA"/>
</dbReference>
<feature type="domain" description="Retrovirus-related Pol polyprotein from transposon TNT 1-94-like beta-barrel" evidence="2">
    <location>
        <begin position="218"/>
        <end position="258"/>
    </location>
</feature>
<comment type="caution">
    <text evidence="3">The sequence shown here is derived from an EMBL/GenBank/DDBJ whole genome shotgun (WGS) entry which is preliminary data.</text>
</comment>
<dbReference type="AlphaFoldDB" id="A0A371GLW5"/>
<proteinExistence type="predicted"/>
<dbReference type="OrthoDB" id="992808at2759"/>
<protein>
    <recommendedName>
        <fullName evidence="2">Retrovirus-related Pol polyprotein from transposon TNT 1-94-like beta-barrel domain-containing protein</fullName>
    </recommendedName>
</protein>
<feature type="compositionally biased region" description="Basic and acidic residues" evidence="1">
    <location>
        <begin position="144"/>
        <end position="158"/>
    </location>
</feature>
<organism evidence="3 4">
    <name type="scientific">Mucuna pruriens</name>
    <name type="common">Velvet bean</name>
    <name type="synonym">Dolichos pruriens</name>
    <dbReference type="NCBI Taxonomy" id="157652"/>
    <lineage>
        <taxon>Eukaryota</taxon>
        <taxon>Viridiplantae</taxon>
        <taxon>Streptophyta</taxon>
        <taxon>Embryophyta</taxon>
        <taxon>Tracheophyta</taxon>
        <taxon>Spermatophyta</taxon>
        <taxon>Magnoliopsida</taxon>
        <taxon>eudicotyledons</taxon>
        <taxon>Gunneridae</taxon>
        <taxon>Pentapetalae</taxon>
        <taxon>rosids</taxon>
        <taxon>fabids</taxon>
        <taxon>Fabales</taxon>
        <taxon>Fabaceae</taxon>
        <taxon>Papilionoideae</taxon>
        <taxon>50 kb inversion clade</taxon>
        <taxon>NPAAA clade</taxon>
        <taxon>indigoferoid/millettioid clade</taxon>
        <taxon>Phaseoleae</taxon>
        <taxon>Mucuna</taxon>
    </lineage>
</organism>
<dbReference type="Proteomes" id="UP000257109">
    <property type="component" value="Unassembled WGS sequence"/>
</dbReference>